<dbReference type="InterPro" id="IPR000182">
    <property type="entry name" value="GNAT_dom"/>
</dbReference>
<dbReference type="SUPFAM" id="SSF55729">
    <property type="entry name" value="Acyl-CoA N-acyltransferases (Nat)"/>
    <property type="match status" value="1"/>
</dbReference>
<dbReference type="RefSeq" id="WP_129610797.1">
    <property type="nucleotide sequence ID" value="NZ_UWOC01000178.1"/>
</dbReference>
<comment type="caution">
    <text evidence="3">The sequence shown here is derived from an EMBL/GenBank/DDBJ whole genome shotgun (WGS) entry which is preliminary data.</text>
</comment>
<accession>A0A447CZL2</accession>
<feature type="region of interest" description="Disordered" evidence="1">
    <location>
        <begin position="172"/>
        <end position="191"/>
    </location>
</feature>
<dbReference type="Proteomes" id="UP000289200">
    <property type="component" value="Unassembled WGS sequence"/>
</dbReference>
<dbReference type="OrthoDB" id="9797178at2"/>
<dbReference type="CDD" id="cd04301">
    <property type="entry name" value="NAT_SF"/>
    <property type="match status" value="1"/>
</dbReference>
<dbReference type="Gene3D" id="3.40.630.30">
    <property type="match status" value="1"/>
</dbReference>
<reference evidence="4" key="1">
    <citation type="submission" date="2018-10" db="EMBL/GenBank/DDBJ databases">
        <authorList>
            <person name="Peiro R."/>
            <person name="Begona"/>
            <person name="Cbmso G."/>
            <person name="Lopez M."/>
            <person name="Gonzalez S."/>
            <person name="Sacristan E."/>
            <person name="Castillo E."/>
        </authorList>
    </citation>
    <scope>NUCLEOTIDE SEQUENCE [LARGE SCALE GENOMIC DNA]</scope>
</reference>
<organism evidence="3 4">
    <name type="scientific">Rhodoplanes serenus</name>
    <dbReference type="NCBI Taxonomy" id="200615"/>
    <lineage>
        <taxon>Bacteria</taxon>
        <taxon>Pseudomonadati</taxon>
        <taxon>Pseudomonadota</taxon>
        <taxon>Alphaproteobacteria</taxon>
        <taxon>Hyphomicrobiales</taxon>
        <taxon>Nitrobacteraceae</taxon>
        <taxon>Rhodoplanes</taxon>
    </lineage>
</organism>
<protein>
    <recommendedName>
        <fullName evidence="2">N-acetyltransferase domain-containing protein</fullName>
    </recommendedName>
</protein>
<name>A0A447CZL2_9BRAD</name>
<evidence type="ECO:0000256" key="1">
    <source>
        <dbReference type="SAM" id="MobiDB-lite"/>
    </source>
</evidence>
<dbReference type="Pfam" id="PF13527">
    <property type="entry name" value="Acetyltransf_9"/>
    <property type="match status" value="1"/>
</dbReference>
<sequence>MSPPTVPIVRDQTETDVAAVHALVSAAFRGMAHASGTEPAIMDALWRSGDAVVALVAEDATGLIGQAAFSAVEIVGSGTGWHGLGPVAVRPDRQRCGVGSALIRTGLARLRALGSSGCIVVGDPAYYGRFGFRPADLHVPGIPDRYVAAIPLAAPMASGLVAFSPAFDATGSDAAGSDAMPDTTESDMAGR</sequence>
<dbReference type="EMBL" id="UWOC01000178">
    <property type="protein sequence ID" value="VCU10733.1"/>
    <property type="molecule type" value="Genomic_DNA"/>
</dbReference>
<feature type="domain" description="N-acetyltransferase" evidence="2">
    <location>
        <begin position="7"/>
        <end position="153"/>
    </location>
</feature>
<dbReference type="InterPro" id="IPR016181">
    <property type="entry name" value="Acyl_CoA_acyltransferase"/>
</dbReference>
<dbReference type="PROSITE" id="PS51186">
    <property type="entry name" value="GNAT"/>
    <property type="match status" value="1"/>
</dbReference>
<evidence type="ECO:0000259" key="2">
    <source>
        <dbReference type="PROSITE" id="PS51186"/>
    </source>
</evidence>
<keyword evidence="4" id="KW-1185">Reference proteome</keyword>
<evidence type="ECO:0000313" key="3">
    <source>
        <dbReference type="EMBL" id="VCU10733.1"/>
    </source>
</evidence>
<dbReference type="AlphaFoldDB" id="A0A447CZL2"/>
<evidence type="ECO:0000313" key="4">
    <source>
        <dbReference type="Proteomes" id="UP000289200"/>
    </source>
</evidence>
<proteinExistence type="predicted"/>
<gene>
    <name evidence="3" type="ORF">RHODGE_RHODGE_03935</name>
</gene>
<dbReference type="GO" id="GO:0016747">
    <property type="term" value="F:acyltransferase activity, transferring groups other than amino-acyl groups"/>
    <property type="evidence" value="ECO:0007669"/>
    <property type="project" value="InterPro"/>
</dbReference>